<organism evidence="2 3">
    <name type="scientific">Ophiobolus disseminans</name>
    <dbReference type="NCBI Taxonomy" id="1469910"/>
    <lineage>
        <taxon>Eukaryota</taxon>
        <taxon>Fungi</taxon>
        <taxon>Dikarya</taxon>
        <taxon>Ascomycota</taxon>
        <taxon>Pezizomycotina</taxon>
        <taxon>Dothideomycetes</taxon>
        <taxon>Pleosporomycetidae</taxon>
        <taxon>Pleosporales</taxon>
        <taxon>Pleosporineae</taxon>
        <taxon>Phaeosphaeriaceae</taxon>
        <taxon>Ophiobolus</taxon>
    </lineage>
</organism>
<evidence type="ECO:0000313" key="2">
    <source>
        <dbReference type="EMBL" id="KAF2826402.1"/>
    </source>
</evidence>
<keyword evidence="3" id="KW-1185">Reference proteome</keyword>
<dbReference type="EMBL" id="MU006226">
    <property type="protein sequence ID" value="KAF2826402.1"/>
    <property type="molecule type" value="Genomic_DNA"/>
</dbReference>
<dbReference type="InterPro" id="IPR001810">
    <property type="entry name" value="F-box_dom"/>
</dbReference>
<evidence type="ECO:0000259" key="1">
    <source>
        <dbReference type="PROSITE" id="PS50181"/>
    </source>
</evidence>
<name>A0A6A6ZZB2_9PLEO</name>
<evidence type="ECO:0000313" key="3">
    <source>
        <dbReference type="Proteomes" id="UP000799424"/>
    </source>
</evidence>
<dbReference type="AlphaFoldDB" id="A0A6A6ZZB2"/>
<reference evidence="2" key="1">
    <citation type="journal article" date="2020" name="Stud. Mycol.">
        <title>101 Dothideomycetes genomes: a test case for predicting lifestyles and emergence of pathogens.</title>
        <authorList>
            <person name="Haridas S."/>
            <person name="Albert R."/>
            <person name="Binder M."/>
            <person name="Bloem J."/>
            <person name="Labutti K."/>
            <person name="Salamov A."/>
            <person name="Andreopoulos B."/>
            <person name="Baker S."/>
            <person name="Barry K."/>
            <person name="Bills G."/>
            <person name="Bluhm B."/>
            <person name="Cannon C."/>
            <person name="Castanera R."/>
            <person name="Culley D."/>
            <person name="Daum C."/>
            <person name="Ezra D."/>
            <person name="Gonzalez J."/>
            <person name="Henrissat B."/>
            <person name="Kuo A."/>
            <person name="Liang C."/>
            <person name="Lipzen A."/>
            <person name="Lutzoni F."/>
            <person name="Magnuson J."/>
            <person name="Mondo S."/>
            <person name="Nolan M."/>
            <person name="Ohm R."/>
            <person name="Pangilinan J."/>
            <person name="Park H.-J."/>
            <person name="Ramirez L."/>
            <person name="Alfaro M."/>
            <person name="Sun H."/>
            <person name="Tritt A."/>
            <person name="Yoshinaga Y."/>
            <person name="Zwiers L.-H."/>
            <person name="Turgeon B."/>
            <person name="Goodwin S."/>
            <person name="Spatafora J."/>
            <person name="Crous P."/>
            <person name="Grigoriev I."/>
        </authorList>
    </citation>
    <scope>NUCLEOTIDE SEQUENCE</scope>
    <source>
        <strain evidence="2">CBS 113818</strain>
    </source>
</reference>
<dbReference type="OrthoDB" id="3750626at2759"/>
<accession>A0A6A6ZZB2</accession>
<gene>
    <name evidence="2" type="ORF">CC86DRAFT_417508</name>
</gene>
<feature type="domain" description="F-box" evidence="1">
    <location>
        <begin position="1"/>
        <end position="46"/>
    </location>
</feature>
<dbReference type="Proteomes" id="UP000799424">
    <property type="component" value="Unassembled WGS sequence"/>
</dbReference>
<protein>
    <recommendedName>
        <fullName evidence="1">F-box domain-containing protein</fullName>
    </recommendedName>
</protein>
<proteinExistence type="predicted"/>
<dbReference type="PROSITE" id="PS50181">
    <property type="entry name" value="FBOX"/>
    <property type="match status" value="1"/>
</dbReference>
<sequence length="532" mass="60954">MATLLSLPDELQLNVAQRLDSAGRYNLTLTCRTTRDAAQEALYAGLKLACPYGISREWSPTNKWDTFLLARTLLERPALAGKVKALFLVAEYNISSAQERDDWEVTYNTALTVIRGLNRIYAEMASSWEARAEQWCQALKGNTDVAWAGVILAVTPNLKDLALEILTEHGLRTEILYLDTNRYLSNPIEAFVGADPRFDLRLIPGLRSVTGCEYIGRDLDWSSCTLPRVKSLIISPEPYMEDVEDIRATDPGFFRECKVEAVRMDCKTYAFWSQGLYNPTPMLQSSVFTNTNFPFLKALFLCFHNLDLDQDRARNDYQRGVVRMVDNFPDSACDFMLSRIAGLASTLESLEVYVDDNNDMDWVEHVDNLSTLCQFSNLKRLAMPQDFLIGRNYGVGLPSQCWILGSITRVLPSSLEEITVTLPTLQIRGWIQDLLYHQISFPQLRKFNIPCIAARGVSFPDLWYDDDDVWDRLKASDIDCWVTYPPEEKKDDWWTIDKAKNVEKVVDWIEELDRVVIPEDWVGEFFKFVDIE</sequence>